<dbReference type="InterPro" id="IPR014917">
    <property type="entry name" value="DUF1800"/>
</dbReference>
<evidence type="ECO:0000313" key="2">
    <source>
        <dbReference type="Proteomes" id="UP000650081"/>
    </source>
</evidence>
<dbReference type="EMBL" id="JACSIT010000037">
    <property type="protein sequence ID" value="MBC6992768.1"/>
    <property type="molecule type" value="Genomic_DNA"/>
</dbReference>
<organism evidence="1 2">
    <name type="scientific">Neolewinella lacunae</name>
    <dbReference type="NCBI Taxonomy" id="1517758"/>
    <lineage>
        <taxon>Bacteria</taxon>
        <taxon>Pseudomonadati</taxon>
        <taxon>Bacteroidota</taxon>
        <taxon>Saprospiria</taxon>
        <taxon>Saprospirales</taxon>
        <taxon>Lewinellaceae</taxon>
        <taxon>Neolewinella</taxon>
    </lineage>
</organism>
<reference evidence="1" key="1">
    <citation type="submission" date="2020-08" db="EMBL/GenBank/DDBJ databases">
        <title>Lewinella bacteria from marine environments.</title>
        <authorList>
            <person name="Zhong Y."/>
        </authorList>
    </citation>
    <scope>NUCLEOTIDE SEQUENCE</scope>
    <source>
        <strain evidence="1">KCTC 42187</strain>
    </source>
</reference>
<proteinExistence type="predicted"/>
<sequence length="481" mass="55114">MVLTNCATTGLEAYVPTAERPWDEARVQHLFRRIGFGAKPDEIEQALVAGPAATIDQLLTEASTRPDRPEPEWAYWDYDAFMAAEVDVFESYALWGQGFLKEAQQYGVREKLVLFWHNHFVTKYETYSCASHYYQYFKVLTDNAFGNFHDFVIEVTKTPAMLFFLNGFENTRQQPNENYARELFELFTLGVNNGYTEEDIVEASRALTGWNGWTSFCGAVEWAEWGYDPGDKTVFGRTGNFNYETLIDVLFEERGVLISEFICGKLYAYYVNRDPDTEVISAMAQTFRASGFQIMPVLRELFSSAHFFDAANEGVLVKSPLELLTSFMRQGDFGEFENSAGWGFWATANMGQYLGEPPDVAGWKGDRAWIDSNRLTLRWDFMDGFSWGVHNESEQTYPAFAKRLSGNSNSPEVIARAIVDYFVPRGLVTEEAYDIATDALKWEIPSNYYDTGQWNLDWDSASWQITVLLRHIGRMPEFQLN</sequence>
<dbReference type="Pfam" id="PF08811">
    <property type="entry name" value="DUF1800"/>
    <property type="match status" value="1"/>
</dbReference>
<name>A0A923PER7_9BACT</name>
<dbReference type="AlphaFoldDB" id="A0A923PER7"/>
<protein>
    <submittedName>
        <fullName evidence="1">DUF1800 domain-containing protein</fullName>
    </submittedName>
</protein>
<dbReference type="Proteomes" id="UP000650081">
    <property type="component" value="Unassembled WGS sequence"/>
</dbReference>
<keyword evidence="2" id="KW-1185">Reference proteome</keyword>
<comment type="caution">
    <text evidence="1">The sequence shown here is derived from an EMBL/GenBank/DDBJ whole genome shotgun (WGS) entry which is preliminary data.</text>
</comment>
<gene>
    <name evidence="1" type="ORF">H9S92_01215</name>
</gene>
<evidence type="ECO:0000313" key="1">
    <source>
        <dbReference type="EMBL" id="MBC6992768.1"/>
    </source>
</evidence>
<dbReference type="RefSeq" id="WP_187464903.1">
    <property type="nucleotide sequence ID" value="NZ_JAUFQK010000103.1"/>
</dbReference>
<accession>A0A923PER7</accession>